<accession>A0AA39MLH6</accession>
<evidence type="ECO:0000256" key="1">
    <source>
        <dbReference type="SAM" id="MobiDB-lite"/>
    </source>
</evidence>
<feature type="region of interest" description="Disordered" evidence="1">
    <location>
        <begin position="270"/>
        <end position="291"/>
    </location>
</feature>
<dbReference type="EMBL" id="JAUEPT010000044">
    <property type="protein sequence ID" value="KAK0438288.1"/>
    <property type="molecule type" value="Genomic_DNA"/>
</dbReference>
<sequence length="384" mass="42799">MNSDILRDMRVRRVQNWTRRVAYPALTLERWFDQNRRNQRTHLGSGNYSPHSSRRILDAQGEQMGVDYAGVPDNPTEATLRFVCRVGGELWGVRANKESPFRDSPTRVSPWKPLVSLESGIESDFCDSKGGPGGDKLVAAVFVFSSRALVILANLLRIGDVNDSFANTSVGFDGNGDDDVGILAWPLLIVSSLSKNLLSIRREPSSHRKLQIDERRREPIKTATHVLHITEHRQATLIANKRRVARLAIAASKNETGSVVIDKVGWKQAKDEDKQSRRRANVDNKRDPAAFRGPWPRLEGTWITASIGLPVSARRGLDTVQLNFEHRGCWSAKDWLFVDERDVITGKERTHETRNLSTTAIAMDRKRLVGHASGAGGALASKAS</sequence>
<evidence type="ECO:0000313" key="2">
    <source>
        <dbReference type="EMBL" id="KAK0438288.1"/>
    </source>
</evidence>
<dbReference type="Proteomes" id="UP001175226">
    <property type="component" value="Unassembled WGS sequence"/>
</dbReference>
<feature type="compositionally biased region" description="Basic and acidic residues" evidence="1">
    <location>
        <begin position="270"/>
        <end position="289"/>
    </location>
</feature>
<protein>
    <submittedName>
        <fullName evidence="2">Uncharacterized protein</fullName>
    </submittedName>
</protein>
<comment type="caution">
    <text evidence="2">The sequence shown here is derived from an EMBL/GenBank/DDBJ whole genome shotgun (WGS) entry which is preliminary data.</text>
</comment>
<organism evidence="2 3">
    <name type="scientific">Armillaria borealis</name>
    <dbReference type="NCBI Taxonomy" id="47425"/>
    <lineage>
        <taxon>Eukaryota</taxon>
        <taxon>Fungi</taxon>
        <taxon>Dikarya</taxon>
        <taxon>Basidiomycota</taxon>
        <taxon>Agaricomycotina</taxon>
        <taxon>Agaricomycetes</taxon>
        <taxon>Agaricomycetidae</taxon>
        <taxon>Agaricales</taxon>
        <taxon>Marasmiineae</taxon>
        <taxon>Physalacriaceae</taxon>
        <taxon>Armillaria</taxon>
    </lineage>
</organism>
<name>A0AA39MLH6_9AGAR</name>
<proteinExistence type="predicted"/>
<evidence type="ECO:0000313" key="3">
    <source>
        <dbReference type="Proteomes" id="UP001175226"/>
    </source>
</evidence>
<keyword evidence="3" id="KW-1185">Reference proteome</keyword>
<gene>
    <name evidence="2" type="ORF">EV421DRAFT_1738614</name>
</gene>
<reference evidence="2" key="1">
    <citation type="submission" date="2023-06" db="EMBL/GenBank/DDBJ databases">
        <authorList>
            <consortium name="Lawrence Berkeley National Laboratory"/>
            <person name="Ahrendt S."/>
            <person name="Sahu N."/>
            <person name="Indic B."/>
            <person name="Wong-Bajracharya J."/>
            <person name="Merenyi Z."/>
            <person name="Ke H.-M."/>
            <person name="Monk M."/>
            <person name="Kocsube S."/>
            <person name="Drula E."/>
            <person name="Lipzen A."/>
            <person name="Balint B."/>
            <person name="Henrissat B."/>
            <person name="Andreopoulos B."/>
            <person name="Martin F.M."/>
            <person name="Harder C.B."/>
            <person name="Rigling D."/>
            <person name="Ford K.L."/>
            <person name="Foster G.D."/>
            <person name="Pangilinan J."/>
            <person name="Papanicolaou A."/>
            <person name="Barry K."/>
            <person name="LaButti K."/>
            <person name="Viragh M."/>
            <person name="Koriabine M."/>
            <person name="Yan M."/>
            <person name="Riley R."/>
            <person name="Champramary S."/>
            <person name="Plett K.L."/>
            <person name="Tsai I.J."/>
            <person name="Slot J."/>
            <person name="Sipos G."/>
            <person name="Plett J."/>
            <person name="Nagy L.G."/>
            <person name="Grigoriev I.V."/>
        </authorList>
    </citation>
    <scope>NUCLEOTIDE SEQUENCE</scope>
    <source>
        <strain evidence="2">FPL87.14</strain>
    </source>
</reference>
<dbReference type="AlphaFoldDB" id="A0AA39MLH6"/>